<evidence type="ECO:0000313" key="2">
    <source>
        <dbReference type="EMBL" id="CAH2398454.1"/>
    </source>
</evidence>
<accession>A0ABN8JLG5</accession>
<feature type="domain" description="Helix-turn-helix" evidence="1">
    <location>
        <begin position="53"/>
        <end position="96"/>
    </location>
</feature>
<reference evidence="2" key="1">
    <citation type="submission" date="2022-03" db="EMBL/GenBank/DDBJ databases">
        <authorList>
            <person name="Brunel B."/>
        </authorList>
    </citation>
    <scope>NUCLEOTIDE SEQUENCE</scope>
    <source>
        <strain evidence="2">STM4922sample</strain>
    </source>
</reference>
<keyword evidence="3" id="KW-1185">Reference proteome</keyword>
<comment type="caution">
    <text evidence="2">The sequence shown here is derived from an EMBL/GenBank/DDBJ whole genome shotgun (WGS) entry which is preliminary data.</text>
</comment>
<dbReference type="InterPro" id="IPR041657">
    <property type="entry name" value="HTH_17"/>
</dbReference>
<proteinExistence type="predicted"/>
<protein>
    <submittedName>
        <fullName evidence="2">HTH_17 domain-containing protein</fullName>
    </submittedName>
</protein>
<dbReference type="Pfam" id="PF12728">
    <property type="entry name" value="HTH_17"/>
    <property type="match status" value="1"/>
</dbReference>
<sequence length="151" mass="16981">MREKKLDGNRAPGTLLENLAARVRTAYDLDRKQNPGRFLADADGLGRDYLFAENVARMLGCSLDFVRRIPRHRLPVSKIGQRAIYSRADVQAFILSERAVATRPMKDDNWSRPVQRVAKIGSRSLGRPKSNDVFDPVLHVQRLLGKGRGDG</sequence>
<dbReference type="Proteomes" id="UP001152604">
    <property type="component" value="Unassembled WGS sequence"/>
</dbReference>
<dbReference type="EMBL" id="CAKXZS010000012">
    <property type="protein sequence ID" value="CAH2398454.1"/>
    <property type="molecule type" value="Genomic_DNA"/>
</dbReference>
<evidence type="ECO:0000313" key="3">
    <source>
        <dbReference type="Proteomes" id="UP001152604"/>
    </source>
</evidence>
<name>A0ABN8JLG5_9HYPH</name>
<evidence type="ECO:0000259" key="1">
    <source>
        <dbReference type="Pfam" id="PF12728"/>
    </source>
</evidence>
<organism evidence="2 3">
    <name type="scientific">Mesorhizobium ventifaucium</name>
    <dbReference type="NCBI Taxonomy" id="666020"/>
    <lineage>
        <taxon>Bacteria</taxon>
        <taxon>Pseudomonadati</taxon>
        <taxon>Pseudomonadota</taxon>
        <taxon>Alphaproteobacteria</taxon>
        <taxon>Hyphomicrobiales</taxon>
        <taxon>Phyllobacteriaceae</taxon>
        <taxon>Mesorhizobium</taxon>
    </lineage>
</organism>
<gene>
    <name evidence="2" type="ORF">MES4922_20113</name>
</gene>
<dbReference type="RefSeq" id="WP_254024628.1">
    <property type="nucleotide sequence ID" value="NZ_CAKXZS010000012.1"/>
</dbReference>